<evidence type="ECO:0000256" key="2">
    <source>
        <dbReference type="SAM" id="SignalP"/>
    </source>
</evidence>
<gene>
    <name evidence="3" type="ORF">OUZ56_019503</name>
</gene>
<dbReference type="Proteomes" id="UP001234178">
    <property type="component" value="Unassembled WGS sequence"/>
</dbReference>
<evidence type="ECO:0000313" key="4">
    <source>
        <dbReference type="Proteomes" id="UP001234178"/>
    </source>
</evidence>
<organism evidence="3 4">
    <name type="scientific">Daphnia magna</name>
    <dbReference type="NCBI Taxonomy" id="35525"/>
    <lineage>
        <taxon>Eukaryota</taxon>
        <taxon>Metazoa</taxon>
        <taxon>Ecdysozoa</taxon>
        <taxon>Arthropoda</taxon>
        <taxon>Crustacea</taxon>
        <taxon>Branchiopoda</taxon>
        <taxon>Diplostraca</taxon>
        <taxon>Cladocera</taxon>
        <taxon>Anomopoda</taxon>
        <taxon>Daphniidae</taxon>
        <taxon>Daphnia</taxon>
    </lineage>
</organism>
<protein>
    <submittedName>
        <fullName evidence="3">Uncharacterized protein</fullName>
    </submittedName>
</protein>
<sequence>MMKFALISLLSVVVFSNQQFYEQSTDEKLLWLMSYYSPQLAGSKYNYQPFNHHNSNDGNYHLRPSSGSSMNSQQPHFRTVQNPKRVHENQLLDVQLRNKLGNSRYWPSFLKQLKPQFNSQIVINLANRTNLLNKVKTITFTFTSSLTFTSVQSCIPSTDFFPGFNAVACRKRRGLVESSDLGTSQFTITPSDVQPMEPTVLSWLDPSVENQQSGNDPTVNANVVSSKDDGTLDEWQSVTLKLLGHYSRGKRLYLHFLTTKTVISYTSLSTTLTKTVNLLNPFFGAGQLVCLPQGYAVCPNNTTLFPRFPR</sequence>
<keyword evidence="4" id="KW-1185">Reference proteome</keyword>
<feature type="chain" id="PRO_5046852226" evidence="2">
    <location>
        <begin position="17"/>
        <end position="310"/>
    </location>
</feature>
<proteinExistence type="predicted"/>
<feature type="compositionally biased region" description="Polar residues" evidence="1">
    <location>
        <begin position="65"/>
        <end position="75"/>
    </location>
</feature>
<accession>A0ABQ9ZBS0</accession>
<feature type="region of interest" description="Disordered" evidence="1">
    <location>
        <begin position="56"/>
        <end position="75"/>
    </location>
</feature>
<reference evidence="3 4" key="1">
    <citation type="journal article" date="2023" name="Nucleic Acids Res.">
        <title>The hologenome of Daphnia magna reveals possible DNA methylation and microbiome-mediated evolution of the host genome.</title>
        <authorList>
            <person name="Chaturvedi A."/>
            <person name="Li X."/>
            <person name="Dhandapani V."/>
            <person name="Marshall H."/>
            <person name="Kissane S."/>
            <person name="Cuenca-Cambronero M."/>
            <person name="Asole G."/>
            <person name="Calvet F."/>
            <person name="Ruiz-Romero M."/>
            <person name="Marangio P."/>
            <person name="Guigo R."/>
            <person name="Rago D."/>
            <person name="Mirbahai L."/>
            <person name="Eastwood N."/>
            <person name="Colbourne J.K."/>
            <person name="Zhou J."/>
            <person name="Mallon E."/>
            <person name="Orsini L."/>
        </authorList>
    </citation>
    <scope>NUCLEOTIDE SEQUENCE [LARGE SCALE GENOMIC DNA]</scope>
    <source>
        <strain evidence="3">LRV0_1</strain>
    </source>
</reference>
<dbReference type="EMBL" id="JAOYFB010000003">
    <property type="protein sequence ID" value="KAK4010357.1"/>
    <property type="molecule type" value="Genomic_DNA"/>
</dbReference>
<evidence type="ECO:0000256" key="1">
    <source>
        <dbReference type="SAM" id="MobiDB-lite"/>
    </source>
</evidence>
<evidence type="ECO:0000313" key="3">
    <source>
        <dbReference type="EMBL" id="KAK4010357.1"/>
    </source>
</evidence>
<name>A0ABQ9ZBS0_9CRUS</name>
<keyword evidence="2" id="KW-0732">Signal</keyword>
<feature type="signal peptide" evidence="2">
    <location>
        <begin position="1"/>
        <end position="16"/>
    </location>
</feature>
<comment type="caution">
    <text evidence="3">The sequence shown here is derived from an EMBL/GenBank/DDBJ whole genome shotgun (WGS) entry which is preliminary data.</text>
</comment>